<sequence>MTKRLKKSEFMMAYMIIITLACTIGGFFFGAHYMKNKIETAQAQALEAQKQEAEKERLLQEQKLYSEQDFIRFYYAVYSPILDLKKAHFDVMDQWAKMDKKAQEQALKQLSQTADATLKSVEKTVSLPTAPLLLQAQVQFKNSVRAYLDSMDQVRTDQNSNALTPGDISARMTPFQESWLKAQELVYQSFATWESAYVVKKPLPQALPQNISIEQWKTFPFHYRTYVTAATLAQDHQWRAFNPEDLTARLDSLFSSSDAQALGIHDLQAAVRLLFATDAIHPGDFKQLHSRIYSDLQTPEVPLFK</sequence>
<feature type="transmembrane region" description="Helical" evidence="2">
    <location>
        <begin position="12"/>
        <end position="34"/>
    </location>
</feature>
<feature type="coiled-coil region" evidence="1">
    <location>
        <begin position="36"/>
        <end position="68"/>
    </location>
</feature>
<evidence type="ECO:0000313" key="4">
    <source>
        <dbReference type="Proteomes" id="UP000281915"/>
    </source>
</evidence>
<name>A0A3M8DA35_9BACL</name>
<comment type="caution">
    <text evidence="3">The sequence shown here is derived from an EMBL/GenBank/DDBJ whole genome shotgun (WGS) entry which is preliminary data.</text>
</comment>
<dbReference type="AlphaFoldDB" id="A0A3M8DA35"/>
<evidence type="ECO:0000313" key="3">
    <source>
        <dbReference type="EMBL" id="RNB84906.1"/>
    </source>
</evidence>
<evidence type="ECO:0000256" key="1">
    <source>
        <dbReference type="SAM" id="Coils"/>
    </source>
</evidence>
<keyword evidence="2" id="KW-0472">Membrane</keyword>
<protein>
    <recommendedName>
        <fullName evidence="5">Lipoprotein</fullName>
    </recommendedName>
</protein>
<dbReference type="PROSITE" id="PS51257">
    <property type="entry name" value="PROKAR_LIPOPROTEIN"/>
    <property type="match status" value="1"/>
</dbReference>
<keyword evidence="2" id="KW-0812">Transmembrane</keyword>
<gene>
    <name evidence="3" type="ORF">EDM58_04310</name>
</gene>
<reference evidence="3 4" key="1">
    <citation type="submission" date="2018-10" db="EMBL/GenBank/DDBJ databases">
        <title>Phylogenomics of Brevibacillus.</title>
        <authorList>
            <person name="Dunlap C."/>
        </authorList>
    </citation>
    <scope>NUCLEOTIDE SEQUENCE [LARGE SCALE GENOMIC DNA]</scope>
    <source>
        <strain evidence="3 4">JCM 15085</strain>
    </source>
</reference>
<evidence type="ECO:0000256" key="2">
    <source>
        <dbReference type="SAM" id="Phobius"/>
    </source>
</evidence>
<organism evidence="3 4">
    <name type="scientific">Brevibacillus panacihumi</name>
    <dbReference type="NCBI Taxonomy" id="497735"/>
    <lineage>
        <taxon>Bacteria</taxon>
        <taxon>Bacillati</taxon>
        <taxon>Bacillota</taxon>
        <taxon>Bacilli</taxon>
        <taxon>Bacillales</taxon>
        <taxon>Paenibacillaceae</taxon>
        <taxon>Brevibacillus</taxon>
    </lineage>
</organism>
<keyword evidence="2" id="KW-1133">Transmembrane helix</keyword>
<dbReference type="Proteomes" id="UP000281915">
    <property type="component" value="Unassembled WGS sequence"/>
</dbReference>
<dbReference type="EMBL" id="RHHT01000005">
    <property type="protein sequence ID" value="RNB84906.1"/>
    <property type="molecule type" value="Genomic_DNA"/>
</dbReference>
<accession>A0A3M8DA35</accession>
<evidence type="ECO:0008006" key="5">
    <source>
        <dbReference type="Google" id="ProtNLM"/>
    </source>
</evidence>
<keyword evidence="1" id="KW-0175">Coiled coil</keyword>
<dbReference type="RefSeq" id="WP_122912260.1">
    <property type="nucleotide sequence ID" value="NZ_RHHT01000005.1"/>
</dbReference>
<proteinExistence type="predicted"/>